<proteinExistence type="predicted"/>
<name>A0A4Y7L0J2_PAPSO</name>
<sequence length="82" mass="9054">MEGNGKSLMRIISVMLIVGMFMGQISADSVSDYLACFKPCYYNCMNPNPEDKKLSDTCLNICGLACIKKSPLDNSHRKTLAN</sequence>
<keyword evidence="3" id="KW-1185">Reference proteome</keyword>
<organism evidence="2 3">
    <name type="scientific">Papaver somniferum</name>
    <name type="common">Opium poppy</name>
    <dbReference type="NCBI Taxonomy" id="3469"/>
    <lineage>
        <taxon>Eukaryota</taxon>
        <taxon>Viridiplantae</taxon>
        <taxon>Streptophyta</taxon>
        <taxon>Embryophyta</taxon>
        <taxon>Tracheophyta</taxon>
        <taxon>Spermatophyta</taxon>
        <taxon>Magnoliopsida</taxon>
        <taxon>Ranunculales</taxon>
        <taxon>Papaveraceae</taxon>
        <taxon>Papaveroideae</taxon>
        <taxon>Papaver</taxon>
    </lineage>
</organism>
<feature type="chain" id="PRO_5021306254" evidence="1">
    <location>
        <begin position="28"/>
        <end position="82"/>
    </location>
</feature>
<dbReference type="Proteomes" id="UP000316621">
    <property type="component" value="Chromosome 9"/>
</dbReference>
<dbReference type="EMBL" id="CM010723">
    <property type="protein sequence ID" value="RZC79074.1"/>
    <property type="molecule type" value="Genomic_DNA"/>
</dbReference>
<gene>
    <name evidence="2" type="ORF">C5167_003320</name>
</gene>
<protein>
    <submittedName>
        <fullName evidence="2">Uncharacterized protein</fullName>
    </submittedName>
</protein>
<evidence type="ECO:0000313" key="3">
    <source>
        <dbReference type="Proteomes" id="UP000316621"/>
    </source>
</evidence>
<evidence type="ECO:0000313" key="2">
    <source>
        <dbReference type="EMBL" id="RZC79074.1"/>
    </source>
</evidence>
<feature type="signal peptide" evidence="1">
    <location>
        <begin position="1"/>
        <end position="27"/>
    </location>
</feature>
<reference evidence="2 3" key="1">
    <citation type="journal article" date="2018" name="Science">
        <title>The opium poppy genome and morphinan production.</title>
        <authorList>
            <person name="Guo L."/>
            <person name="Winzer T."/>
            <person name="Yang X."/>
            <person name="Li Y."/>
            <person name="Ning Z."/>
            <person name="He Z."/>
            <person name="Teodor R."/>
            <person name="Lu Y."/>
            <person name="Bowser T.A."/>
            <person name="Graham I.A."/>
            <person name="Ye K."/>
        </authorList>
    </citation>
    <scope>NUCLEOTIDE SEQUENCE [LARGE SCALE GENOMIC DNA]</scope>
    <source>
        <strain evidence="3">cv. HN1</strain>
        <tissue evidence="2">Leaves</tissue>
    </source>
</reference>
<accession>A0A4Y7L0J2</accession>
<dbReference type="AlphaFoldDB" id="A0A4Y7L0J2"/>
<keyword evidence="1" id="KW-0732">Signal</keyword>
<evidence type="ECO:0000256" key="1">
    <source>
        <dbReference type="SAM" id="SignalP"/>
    </source>
</evidence>
<dbReference type="Gramene" id="RZC79074">
    <property type="protein sequence ID" value="RZC79074"/>
    <property type="gene ID" value="C5167_003320"/>
</dbReference>